<comment type="similarity">
    <text evidence="3">Belongs to the PBDC1 family.</text>
</comment>
<feature type="domain" description="Polysaccharide biosynthesis" evidence="5">
    <location>
        <begin position="21"/>
        <end position="150"/>
    </location>
</feature>
<accession>A0A6A5YEG5</accession>
<sequence length="155" mass="18121">MSLGPPGANIDPEQAENFEDLEKQFAVKAVKHLEAYWGILEKVPGSELRLTKRDDEIYSHFKTEFPDFDPAATINEDDMKSKEGKEKWRNFINEYENGDKKVEDYNFGTILRTSPKVEYDQDTTIFVVRMQFYAIEIARNRAGLNDWVYEKAQQK</sequence>
<dbReference type="PANTHER" id="PTHR13410:SF9">
    <property type="entry name" value="PROTEIN PBDC1"/>
    <property type="match status" value="1"/>
</dbReference>
<dbReference type="Pfam" id="PF04669">
    <property type="entry name" value="PBDC1"/>
    <property type="match status" value="1"/>
</dbReference>
<dbReference type="Gene3D" id="1.10.3560.10">
    <property type="entry name" value="yst0336 like domain"/>
    <property type="match status" value="1"/>
</dbReference>
<evidence type="ECO:0000313" key="7">
    <source>
        <dbReference type="Proteomes" id="UP000799770"/>
    </source>
</evidence>
<dbReference type="PANTHER" id="PTHR13410">
    <property type="entry name" value="PROTEIN PBDC1"/>
    <property type="match status" value="1"/>
</dbReference>
<dbReference type="GO" id="GO:0005737">
    <property type="term" value="C:cytoplasm"/>
    <property type="evidence" value="ECO:0007669"/>
    <property type="project" value="UniProtKB-SubCell"/>
</dbReference>
<evidence type="ECO:0000256" key="1">
    <source>
        <dbReference type="ARBA" id="ARBA00004496"/>
    </source>
</evidence>
<evidence type="ECO:0000256" key="3">
    <source>
        <dbReference type="ARBA" id="ARBA00061201"/>
    </source>
</evidence>
<evidence type="ECO:0000256" key="4">
    <source>
        <dbReference type="ARBA" id="ARBA00069779"/>
    </source>
</evidence>
<proteinExistence type="inferred from homology"/>
<organism evidence="6 7">
    <name type="scientific">Lophiotrema nucula</name>
    <dbReference type="NCBI Taxonomy" id="690887"/>
    <lineage>
        <taxon>Eukaryota</taxon>
        <taxon>Fungi</taxon>
        <taxon>Dikarya</taxon>
        <taxon>Ascomycota</taxon>
        <taxon>Pezizomycotina</taxon>
        <taxon>Dothideomycetes</taxon>
        <taxon>Pleosporomycetidae</taxon>
        <taxon>Pleosporales</taxon>
        <taxon>Lophiotremataceae</taxon>
        <taxon>Lophiotrema</taxon>
    </lineage>
</organism>
<dbReference type="Proteomes" id="UP000799770">
    <property type="component" value="Unassembled WGS sequence"/>
</dbReference>
<dbReference type="FunFam" id="1.10.3560.10:FF:000001">
    <property type="entry name" value="Protein PBDC1 homolog"/>
    <property type="match status" value="1"/>
</dbReference>
<evidence type="ECO:0000259" key="5">
    <source>
        <dbReference type="Pfam" id="PF04669"/>
    </source>
</evidence>
<keyword evidence="2" id="KW-0963">Cytoplasm</keyword>
<dbReference type="OrthoDB" id="10248897at2759"/>
<protein>
    <recommendedName>
        <fullName evidence="4">Protein PBDC1 homolog</fullName>
    </recommendedName>
</protein>
<reference evidence="6" key="1">
    <citation type="journal article" date="2020" name="Stud. Mycol.">
        <title>101 Dothideomycetes genomes: a test case for predicting lifestyles and emergence of pathogens.</title>
        <authorList>
            <person name="Haridas S."/>
            <person name="Albert R."/>
            <person name="Binder M."/>
            <person name="Bloem J."/>
            <person name="Labutti K."/>
            <person name="Salamov A."/>
            <person name="Andreopoulos B."/>
            <person name="Baker S."/>
            <person name="Barry K."/>
            <person name="Bills G."/>
            <person name="Bluhm B."/>
            <person name="Cannon C."/>
            <person name="Castanera R."/>
            <person name="Culley D."/>
            <person name="Daum C."/>
            <person name="Ezra D."/>
            <person name="Gonzalez J."/>
            <person name="Henrissat B."/>
            <person name="Kuo A."/>
            <person name="Liang C."/>
            <person name="Lipzen A."/>
            <person name="Lutzoni F."/>
            <person name="Magnuson J."/>
            <person name="Mondo S."/>
            <person name="Nolan M."/>
            <person name="Ohm R."/>
            <person name="Pangilinan J."/>
            <person name="Park H.-J."/>
            <person name="Ramirez L."/>
            <person name="Alfaro M."/>
            <person name="Sun H."/>
            <person name="Tritt A."/>
            <person name="Yoshinaga Y."/>
            <person name="Zwiers L.-H."/>
            <person name="Turgeon B."/>
            <person name="Goodwin S."/>
            <person name="Spatafora J."/>
            <person name="Crous P."/>
            <person name="Grigoriev I."/>
        </authorList>
    </citation>
    <scope>NUCLEOTIDE SEQUENCE</scope>
    <source>
        <strain evidence="6">CBS 627.86</strain>
    </source>
</reference>
<gene>
    <name evidence="6" type="ORF">BDV96DRAFT_655574</name>
</gene>
<keyword evidence="7" id="KW-1185">Reference proteome</keyword>
<dbReference type="InterPro" id="IPR008476">
    <property type="entry name" value="PBDC1_metazoa/fungi"/>
</dbReference>
<evidence type="ECO:0000313" key="6">
    <source>
        <dbReference type="EMBL" id="KAF2105496.1"/>
    </source>
</evidence>
<dbReference type="InterPro" id="IPR021148">
    <property type="entry name" value="Polysacc_synth_dom"/>
</dbReference>
<comment type="subcellular location">
    <subcellularLocation>
        <location evidence="1">Cytoplasm</location>
    </subcellularLocation>
</comment>
<dbReference type="AlphaFoldDB" id="A0A6A5YEG5"/>
<evidence type="ECO:0000256" key="2">
    <source>
        <dbReference type="ARBA" id="ARBA00022490"/>
    </source>
</evidence>
<name>A0A6A5YEG5_9PLEO</name>
<dbReference type="EMBL" id="ML977379">
    <property type="protein sequence ID" value="KAF2105496.1"/>
    <property type="molecule type" value="Genomic_DNA"/>
</dbReference>
<dbReference type="InterPro" id="IPR023139">
    <property type="entry name" value="PBDC1-like_dom_sf"/>
</dbReference>